<proteinExistence type="inferred from homology"/>
<dbReference type="CDD" id="cd05237">
    <property type="entry name" value="UDP_invert_4-6DH_SDR_e"/>
    <property type="match status" value="1"/>
</dbReference>
<comment type="caution">
    <text evidence="4">The sequence shown here is derived from an EMBL/GenBank/DDBJ whole genome shotgun (WGS) entry which is preliminary data.</text>
</comment>
<dbReference type="Pfam" id="PF02719">
    <property type="entry name" value="Polysacc_synt_2"/>
    <property type="match status" value="1"/>
</dbReference>
<dbReference type="SUPFAM" id="SSF51735">
    <property type="entry name" value="NAD(P)-binding Rossmann-fold domains"/>
    <property type="match status" value="1"/>
</dbReference>
<dbReference type="InterPro" id="IPR003869">
    <property type="entry name" value="Polysac_CapD-like"/>
</dbReference>
<organism evidence="4 5">
    <name type="scientific">Mangrovicoccus algicola</name>
    <dbReference type="NCBI Taxonomy" id="2771008"/>
    <lineage>
        <taxon>Bacteria</taxon>
        <taxon>Pseudomonadati</taxon>
        <taxon>Pseudomonadota</taxon>
        <taxon>Alphaproteobacteria</taxon>
        <taxon>Rhodobacterales</taxon>
        <taxon>Paracoccaceae</taxon>
        <taxon>Mangrovicoccus</taxon>
    </lineage>
</organism>
<dbReference type="PANTHER" id="PTHR43318">
    <property type="entry name" value="UDP-N-ACETYLGLUCOSAMINE 4,6-DEHYDRATASE"/>
    <property type="match status" value="1"/>
</dbReference>
<gene>
    <name evidence="4" type="ORF">ICN82_12390</name>
</gene>
<evidence type="ECO:0000313" key="4">
    <source>
        <dbReference type="EMBL" id="MBE3639002.1"/>
    </source>
</evidence>
<dbReference type="InterPro" id="IPR036291">
    <property type="entry name" value="NAD(P)-bd_dom_sf"/>
</dbReference>
<dbReference type="Pfam" id="PF13727">
    <property type="entry name" value="CoA_binding_3"/>
    <property type="match status" value="1"/>
</dbReference>
<dbReference type="InterPro" id="IPR029063">
    <property type="entry name" value="SAM-dependent_MTases_sf"/>
</dbReference>
<name>A0A8J6YWF5_9RHOB</name>
<feature type="transmembrane region" description="Helical" evidence="2">
    <location>
        <begin position="72"/>
        <end position="94"/>
    </location>
</feature>
<evidence type="ECO:0000313" key="5">
    <source>
        <dbReference type="Proteomes" id="UP000609121"/>
    </source>
</evidence>
<keyword evidence="5" id="KW-1185">Reference proteome</keyword>
<feature type="domain" description="Polysaccharide biosynthesis protein CapD-like" evidence="3">
    <location>
        <begin position="275"/>
        <end position="563"/>
    </location>
</feature>
<protein>
    <submittedName>
        <fullName evidence="4">Polysaccharide biosynthesis protein</fullName>
    </submittedName>
</protein>
<feature type="transmembrane region" description="Helical" evidence="2">
    <location>
        <begin position="100"/>
        <end position="121"/>
    </location>
</feature>
<dbReference type="PANTHER" id="PTHR43318:SF1">
    <property type="entry name" value="POLYSACCHARIDE BIOSYNTHESIS PROTEIN EPSC-RELATED"/>
    <property type="match status" value="1"/>
</dbReference>
<feature type="transmembrane region" description="Helical" evidence="2">
    <location>
        <begin position="41"/>
        <end position="60"/>
    </location>
</feature>
<dbReference type="SUPFAM" id="SSF53335">
    <property type="entry name" value="S-adenosyl-L-methionine-dependent methyltransferases"/>
    <property type="match status" value="1"/>
</dbReference>
<evidence type="ECO:0000256" key="1">
    <source>
        <dbReference type="ARBA" id="ARBA00007430"/>
    </source>
</evidence>
<keyword evidence="2" id="KW-0472">Membrane</keyword>
<reference evidence="4" key="1">
    <citation type="submission" date="2020-09" db="EMBL/GenBank/DDBJ databases">
        <title>A novel bacterium of genus Mangrovicoccus, isolated from South China Sea.</title>
        <authorList>
            <person name="Huang H."/>
            <person name="Mo K."/>
            <person name="Hu Y."/>
        </authorList>
    </citation>
    <scope>NUCLEOTIDE SEQUENCE</scope>
    <source>
        <strain evidence="4">HB182678</strain>
    </source>
</reference>
<dbReference type="AlphaFoldDB" id="A0A8J6YWF5"/>
<dbReference type="Gene3D" id="3.40.50.720">
    <property type="entry name" value="NAD(P)-binding Rossmann-like Domain"/>
    <property type="match status" value="2"/>
</dbReference>
<dbReference type="EMBL" id="JACVXA010000036">
    <property type="protein sequence ID" value="MBE3639002.1"/>
    <property type="molecule type" value="Genomic_DNA"/>
</dbReference>
<dbReference type="Proteomes" id="UP000609121">
    <property type="component" value="Unassembled WGS sequence"/>
</dbReference>
<keyword evidence="2" id="KW-1133">Transmembrane helix</keyword>
<keyword evidence="2" id="KW-0812">Transmembrane</keyword>
<dbReference type="InterPro" id="IPR051203">
    <property type="entry name" value="Polysaccharide_Synthase-Rel"/>
</dbReference>
<evidence type="ECO:0000256" key="2">
    <source>
        <dbReference type="SAM" id="Phobius"/>
    </source>
</evidence>
<accession>A0A8J6YWF5</accession>
<dbReference type="RefSeq" id="WP_193183223.1">
    <property type="nucleotide sequence ID" value="NZ_JACVXA010000036.1"/>
</dbReference>
<sequence>MKQKRWILVALDIAVIPLALLLANFFRAGIADPAAVVWENWQLSITLMVIGAMLSLFLGLPRIRLNGFETNGVHLACLYAVLIALVGASLNSIAAQAHPWSTFVNFGLIVFIGVVGSRVLLRQVLLGILSRRHPRTAVVIYGAGRTGIQLANALRHDAFLVPVGFVDDNPALRRVYVSGMPVWSPIDLPRVIREKSVTKVLLAMPSLSAVKRSRIHRQLDPLGVDVQALPSFAQLTGEEPLPAKLAPVSPSDFLQRKSFQSDMSLARPTFAGRTVMVTGAGGSIGSELCRQLLALRPRRLVMVDSSELALYSIDMELRGINTGVELVPVLGSVTDESLCRAVMVGNGVEILLHAAAYKHVPLVETNPLAGLRNNVLGTKALAEAARDAGVERFILVSSDKAVRPANVMGASKRLSELIVQDMATRPGPLFSMVRFGNVLGSSGSVIPLFQDQIANGGPVTLTHEAVTRYFMTIDEAARLLLISCALTSGGDVFVLDMGKPVAIIDLARQMIEAAGYTVRDAAHPEGEIEIVVTGLRPGEKLHEELLIGEGRMLTEHAKITRARESSLSEIEVATFLRDLRDAIETNDTEAARAVLSRWVEGSMGSTSQRHA</sequence>
<evidence type="ECO:0000259" key="3">
    <source>
        <dbReference type="Pfam" id="PF02719"/>
    </source>
</evidence>
<comment type="similarity">
    <text evidence="1">Belongs to the polysaccharide synthase family.</text>
</comment>